<dbReference type="STRING" id="1774970.AUC70_07005"/>
<evidence type="ECO:0000259" key="8">
    <source>
        <dbReference type="SMART" id="SM00827"/>
    </source>
</evidence>
<dbReference type="GO" id="GO:0004314">
    <property type="term" value="F:[acyl-carrier-protein] S-malonyltransferase activity"/>
    <property type="evidence" value="ECO:0007669"/>
    <property type="project" value="UniProtKB-EC"/>
</dbReference>
<dbReference type="SMART" id="SM00827">
    <property type="entry name" value="PKS_AT"/>
    <property type="match status" value="1"/>
</dbReference>
<organism evidence="9 10">
    <name type="scientific">Methyloceanibacter stevinii</name>
    <dbReference type="NCBI Taxonomy" id="1774970"/>
    <lineage>
        <taxon>Bacteria</taxon>
        <taxon>Pseudomonadati</taxon>
        <taxon>Pseudomonadota</taxon>
        <taxon>Alphaproteobacteria</taxon>
        <taxon>Hyphomicrobiales</taxon>
        <taxon>Hyphomicrobiaceae</taxon>
        <taxon>Methyloceanibacter</taxon>
    </lineage>
</organism>
<dbReference type="GO" id="GO:0005829">
    <property type="term" value="C:cytosol"/>
    <property type="evidence" value="ECO:0007669"/>
    <property type="project" value="TreeGrafter"/>
</dbReference>
<name>A0A1E3VLM9_9HYPH</name>
<dbReference type="InterPro" id="IPR001227">
    <property type="entry name" value="Ac_transferase_dom_sf"/>
</dbReference>
<dbReference type="Gene3D" id="3.40.366.10">
    <property type="entry name" value="Malonyl-Coenzyme A Acyl Carrier Protein, domain 2"/>
    <property type="match status" value="1"/>
</dbReference>
<evidence type="ECO:0000256" key="6">
    <source>
        <dbReference type="PIRNR" id="PIRNR000446"/>
    </source>
</evidence>
<dbReference type="Proteomes" id="UP000094172">
    <property type="component" value="Unassembled WGS sequence"/>
</dbReference>
<dbReference type="Pfam" id="PF00698">
    <property type="entry name" value="Acyl_transf_1"/>
    <property type="match status" value="1"/>
</dbReference>
<feature type="active site" evidence="7">
    <location>
        <position position="203"/>
    </location>
</feature>
<comment type="caution">
    <text evidence="9">The sequence shown here is derived from an EMBL/GenBank/DDBJ whole genome shotgun (WGS) entry which is preliminary data.</text>
</comment>
<evidence type="ECO:0000313" key="9">
    <source>
        <dbReference type="EMBL" id="ODR94413.1"/>
    </source>
</evidence>
<dbReference type="InterPro" id="IPR014043">
    <property type="entry name" value="Acyl_transferase_dom"/>
</dbReference>
<dbReference type="PANTHER" id="PTHR42681:SF1">
    <property type="entry name" value="MALONYL-COA-ACYL CARRIER PROTEIN TRANSACYLASE, MITOCHONDRIAL"/>
    <property type="match status" value="1"/>
</dbReference>
<dbReference type="GO" id="GO:0006633">
    <property type="term" value="P:fatty acid biosynthetic process"/>
    <property type="evidence" value="ECO:0007669"/>
    <property type="project" value="TreeGrafter"/>
</dbReference>
<dbReference type="PANTHER" id="PTHR42681">
    <property type="entry name" value="MALONYL-COA-ACYL CARRIER PROTEIN TRANSACYLASE, MITOCHONDRIAL"/>
    <property type="match status" value="1"/>
</dbReference>
<evidence type="ECO:0000256" key="5">
    <source>
        <dbReference type="ARBA" id="ARBA00048462"/>
    </source>
</evidence>
<protein>
    <recommendedName>
        <fullName evidence="2 6">Malonyl CoA-acyl carrier protein transacylase</fullName>
        <ecNumber evidence="1 6">2.3.1.39</ecNumber>
    </recommendedName>
</protein>
<dbReference type="InterPro" id="IPR004410">
    <property type="entry name" value="Malonyl_CoA-ACP_transAc_FabD"/>
</dbReference>
<keyword evidence="3 6" id="KW-0808">Transferase</keyword>
<dbReference type="SUPFAM" id="SSF55048">
    <property type="entry name" value="Probable ACP-binding domain of malonyl-CoA ACP transacylase"/>
    <property type="match status" value="1"/>
</dbReference>
<dbReference type="RefSeq" id="WP_069444773.1">
    <property type="nucleotide sequence ID" value="NZ_LPWE01000012.1"/>
</dbReference>
<reference evidence="9 10" key="1">
    <citation type="journal article" date="2016" name="Environ. Microbiol.">
        <title>New Methyloceanibacter diversity from North Sea sediments includes methanotroph containing solely the soluble methane monooxygenase.</title>
        <authorList>
            <person name="Vekeman B."/>
            <person name="Kerckhof F.M."/>
            <person name="Cremers G."/>
            <person name="de Vos P."/>
            <person name="Vandamme P."/>
            <person name="Boon N."/>
            <person name="Op den Camp H.J."/>
            <person name="Heylen K."/>
        </authorList>
    </citation>
    <scope>NUCLEOTIDE SEQUENCE [LARGE SCALE GENOMIC DNA]</scope>
    <source>
        <strain evidence="9 10">R-67176</strain>
    </source>
</reference>
<dbReference type="SUPFAM" id="SSF52151">
    <property type="entry name" value="FabD/lysophospholipase-like"/>
    <property type="match status" value="1"/>
</dbReference>
<dbReference type="InterPro" id="IPR024925">
    <property type="entry name" value="Malonyl_CoA-ACP_transAc"/>
</dbReference>
<comment type="similarity">
    <text evidence="6">Belongs to the fabD family.</text>
</comment>
<dbReference type="PIRSF" id="PIRSF000446">
    <property type="entry name" value="Mct"/>
    <property type="match status" value="1"/>
</dbReference>
<dbReference type="InterPro" id="IPR050858">
    <property type="entry name" value="Mal-CoA-ACP_Trans/PKS_FabD"/>
</dbReference>
<accession>A0A1E3VLM9</accession>
<dbReference type="InterPro" id="IPR016035">
    <property type="entry name" value="Acyl_Trfase/lysoPLipase"/>
</dbReference>
<keyword evidence="10" id="KW-1185">Reference proteome</keyword>
<dbReference type="EMBL" id="LPWE01000012">
    <property type="protein sequence ID" value="ODR94413.1"/>
    <property type="molecule type" value="Genomic_DNA"/>
</dbReference>
<evidence type="ECO:0000256" key="7">
    <source>
        <dbReference type="PIRSR" id="PIRSR000446-1"/>
    </source>
</evidence>
<evidence type="ECO:0000313" key="10">
    <source>
        <dbReference type="Proteomes" id="UP000094172"/>
    </source>
</evidence>
<comment type="catalytic activity">
    <reaction evidence="5 6">
        <text>holo-[ACP] + malonyl-CoA = malonyl-[ACP] + CoA</text>
        <dbReference type="Rhea" id="RHEA:41792"/>
        <dbReference type="Rhea" id="RHEA-COMP:9623"/>
        <dbReference type="Rhea" id="RHEA-COMP:9685"/>
        <dbReference type="ChEBI" id="CHEBI:57287"/>
        <dbReference type="ChEBI" id="CHEBI:57384"/>
        <dbReference type="ChEBI" id="CHEBI:64479"/>
        <dbReference type="ChEBI" id="CHEBI:78449"/>
        <dbReference type="EC" id="2.3.1.39"/>
    </reaction>
</comment>
<sequence>MSIAFVFPGQGSQAVGMGAGLAQAFPAAKAVFDEVDEALDQKLSTLMWEGPEGDLTLTENAQPALMAVSLAAMRALEKTGFSLPDKVAYVAGHSLGEYSALAASGALSLADTARLLKIRGKAMQEAVPVGEGAMAALLGADLPQAQELAEAASEGECCQAANDNAPGQVVISGKKTAIERAVALAPKFGARRAVLLPVSAPFHCALMQPAAEAMAAALADVTISEPCVPVVANVLAEPITDPEAIRTRLVEQVTGMVRWRETMQFLANNGVDKMYEVGAGRVLTGMARRLDGVDASSVGTPEELESAAAALNG</sequence>
<dbReference type="AlphaFoldDB" id="A0A1E3VLM9"/>
<dbReference type="NCBIfam" id="TIGR00128">
    <property type="entry name" value="fabD"/>
    <property type="match status" value="1"/>
</dbReference>
<evidence type="ECO:0000256" key="3">
    <source>
        <dbReference type="ARBA" id="ARBA00022679"/>
    </source>
</evidence>
<dbReference type="InterPro" id="IPR016036">
    <property type="entry name" value="Malonyl_transacylase_ACP-bd"/>
</dbReference>
<gene>
    <name evidence="9" type="ORF">AUC70_07005</name>
</gene>
<dbReference type="FunFam" id="3.30.70.250:FF:000001">
    <property type="entry name" value="Malonyl CoA-acyl carrier protein transacylase"/>
    <property type="match status" value="1"/>
</dbReference>
<evidence type="ECO:0000256" key="1">
    <source>
        <dbReference type="ARBA" id="ARBA00013258"/>
    </source>
</evidence>
<dbReference type="EC" id="2.3.1.39" evidence="1 6"/>
<evidence type="ECO:0000256" key="2">
    <source>
        <dbReference type="ARBA" id="ARBA00018953"/>
    </source>
</evidence>
<dbReference type="Gene3D" id="3.30.70.250">
    <property type="entry name" value="Malonyl-CoA ACP transacylase, ACP-binding"/>
    <property type="match status" value="1"/>
</dbReference>
<evidence type="ECO:0000256" key="4">
    <source>
        <dbReference type="ARBA" id="ARBA00023315"/>
    </source>
</evidence>
<proteinExistence type="inferred from homology"/>
<feature type="domain" description="Malonyl-CoA:ACP transacylase (MAT)" evidence="8">
    <location>
        <begin position="6"/>
        <end position="313"/>
    </location>
</feature>
<keyword evidence="4 6" id="KW-0012">Acyltransferase</keyword>
<feature type="active site" evidence="7">
    <location>
        <position position="94"/>
    </location>
</feature>